<dbReference type="Pfam" id="PF00632">
    <property type="entry name" value="HECT"/>
    <property type="match status" value="1"/>
</dbReference>
<feature type="region of interest" description="Disordered" evidence="15">
    <location>
        <begin position="1125"/>
        <end position="1212"/>
    </location>
</feature>
<dbReference type="Gene3D" id="3.30.2410.10">
    <property type="entry name" value="Hect, E3 ligase catalytic domain"/>
    <property type="match status" value="1"/>
</dbReference>
<sequence length="3495" mass="390644">MEYSTHVLVQQVPISEQNFETKLQDVSNQITSNGYSCPTVFAPLNNIIVQQAAISSSHIAFLLQDGRICRISYRVLADKIEPVPPETTKSKPKIIQPTRPQSRTSIRPGFERPSFENLVLSSSVAAAQASGTTAVTTNSTAGQSDIIPQLQAGYPLSRPRHHLIRTARGRTGIIFGSRPLIPASSVPEELIEQVHVVLQGKSRNVIIRELQRTNLDVNMAVNNLLARDDEGDDDLDDDYVGADLISLLDVNPHGESGIILESEFFDEADFALRYNNIQRRVSARIGSGNGSGSSAAAAAAVATAIDGSSGSLSSSTNPSTVVASAPSSTSNSSGERKRSRYDPRWLDGSLREELFGRIERELKADDLSISKEQLTNGSLPSKTTKLQQLPQAHHHHSHSNNYNQHSSVSSATSLQQQQQPQSINSSVNIVQQTNPITFGDQLEYWTDGDNNYLHFTHIACLYSELIAINISGELCQWRWIDDYPYQDPDNSQIKHPKTSMLLLTNEKLISLSANIIRASVLTETNKVATWIDETLGQQVSVKLQHQAQELPFSTQQQIIEIQTSPLFTVVRTDLNEIYWYGILPTKQRKKLLERIKDKTRKHRSTNVHSHHLSTLSQQITQGCSVCLISNPYYNQGAWGFYIKDGQPKFGQLMEQAWVLTNTARFKIKTPDSFTTSSSLAAAVARLSECDKSQVEMPPPPSPASSTCSVDSSTGYSGLKRRKQSTSAIPPSSQSTSTQPLINNACTTSALIDNSNDEHQNKIKDEEYWPIEEVVFIEDCKVAPIGKVIKIDGSLVLVRFPSKINTHPIQNTNEMSMETNTSELDNCRILRKDDLQIVKGNMTPKIPDCSLSIANSKKISLENGTLLTFSIDKDYLHTLQLRETTVYYIQYEIGSNNGQCRSIRQNFLPSITNRQSLISFLGSNTTNLSTAISSSSLRLHTLNTNEIPHVLLDGNKTFYPFVYNQDLTNIKDPQWKNLLPLNYFQQQIVPIKNADHLPKSHIILSIMQIQKGLLIPHILRYDYDKIRSILNEIETTKNKDLLKLILNERLDGCRNIFHACVAICVPLSNKDYSTVDTLDLLQPTTPLSTTTATASYPWNPVTNNNENNNNSKRISFSIDLLHNQTMNTSTTSNNDHNYQGTRTRTNERSEVSTWPSPLPPSQTNETENTQQQSSTVSAPPQQAQTAPNFYRSLSAGNQTNSTSSLSSSSNTNTNTFSSKFQQIQYLQHQFQQQQQAIAALAATNANGSNGSAVGGSSHSSGLSATTSSQPVFGPVIYAQNTSSYQQGSRSSRTTTVDNEYQIWSSVKYDEKERRLRSIKILHLLLDFPLFQEYLIDLLSFRNVEGSTPFMSAVNSRAYNCALILFEYASKLAKKECLTKITQANSYDHEQQQRNEQFFLDNTSTSPPLFESTINCLNVSSINRSEYQSILMKMIYPSDSTNFDDSPLYTICTNDTCSFTWTGEDHINQDIFECKTCGLHGTLCCCTECAQTCHKGHDCRLKRTSPTAYCDCWEVCKCKSLISGEQSKRLELFKLLLLETNLVQMKNNRYENILLYLTQTVGRQIIEQQQFGKNTQSTQQQLQQTIQQAKQQRATGGVSAQTKKLTHTQQLNGSANNINNSQTDTNDGQGQLTIIIPDHDLEPSQFCRRALELILADWYGVKSMLLSGCKSDDPSTKKVSVQQQQPLPSSSLLSYNNESLFSLDQQQLTTQLDRFTYFLLAKCNIKQGSTITTKNQQSSQNQNDMIDILLQTLLKEMANPVNKQLAKYAAARFVRSVLRLFVTLTIESQPDKSISTSGISTTNSSNISGTNGGLRRFISTTTVNGTTITGTGTCYPQSHTTTSSMIIQHCKRIFHTLIKISIRELASMAEALIAPVRYGCAKPTAYFQLVSTTTDAIQSLEEVFNVDSQYYRAYQENNLSNVNAVSSSNGVGNINNVRRTLSSTSTMGVGSATVTTTTAAPTIITTSYDRRSRDSRPGVSNDDNYADIVEQDLDNDLETGVGAVDDDDSDTQSQHGGTDRIPTGTGSSGTRDGGTGVLSDNESEMELELLAESDTDNESNRSAILSNAQRTSATAGSDPGMTLFSDDDSGESTNDDADSVRSDSVLDETSQQELMSFDDNRDQMSTTTTIGERMSSQQPPTLTGTTTTTVPTPAYQTSNTTSTRLTTTTRTQASLFGETHLRRQIQPLNASTGQQQQQQQTIQQSSHQHQSQQQQQQNNISSTNTTNVMLARAFSILIKQMTDLLLKWTASSATCETFSPLYHDIIPDNSTQLNTDSTDTINMIQTELEQKLLPTWQWFCTIMDSFESQIRFGVSLSNLLSNETDTTIQGNRFLKTIIERAQVETKKKTITNRLNVNPQPTEPVISSRRDSLNYVFSLMRMPENEHGDQIPIIDVLSYKHIAYIFDSFIYYLKESQEQDSSTFKTLQYQTYNRRDIDDRITNESNTEDTNDDHSDTPTTLFHDQFFHRSNSTLCLGSLAPDPFLTPIDDSLPLACRPQLLQPVCRKEDLFGRFLYENAAQRYAQLSNRLGLSDRQDSIPNFIQPNYSKGFKQQSQDDSEIPSNKPAKTQQRDDDRMAVDVLLDLSSGLSITSKQQLNMPTNNRQFSTLPMTLPTISTLPTGSYEYLMTRWRYSLDLFVKLFIDDIGAEPGSIIYESGGFQAREQRFRHDMERLKNLHQKDIRFESMERDRTLLIQKTFRTLNSHYYRTQNINPSSTTPPLAVQRVKVTFKDEPGEGSGVARSFYAAIIEAILSDEKLPHLEIGSASAATASQSTHQRQQRSRESRTLATYLRRSMLLSPDARSFKPILSPSGSLVSSTSNTVGNPTITSTTDSTSSNESSADHWTPSKIKIGLAIYPKVAAIQPFHAEKITGMLLEGLPTPQLQRISSSSNDDDLRVKIEEAMNVLALNSIRETPIESTSSLSTKQSQQQQQQQSLSPQPQQTTFDKRLDEYAPLFWQPDKKEFYAPRPGKYTTERLTAYRNAGRLIGLCLLQNELLPLPMCRHVIKYILNRPIRWHDLAFFDSSIYENLRRAAYDAEKTNGHSVKDLHLTFSLTCTDKEGGETYDLITNGSSKDVTYSNLYDFIKHYAEFRMVKLVEQSLHNIRLGVFDVIPSNVLDGLSAEDFRLLLNGSGSINIKTLMNYTTFNDESGEAGDRITQFKKWFWSVLEKFGTVEKQDLVYFWTGSPALPASEGGFQPMPSVTIRPSDDQHLPTANTYFAKKMPGLDDVQRVIVVLSGKGGVGKSTVSVQLSLCLKNLGYRVGLLDVDLCGPSIPRMFGLETTSKNIVYESEQGWTPIYIDESKTFCIMSIGFLLENLNDAIIWRGPRKMAMIQRLITGVNWSNLDYLIIDTPPGTSDEHITVMNILKQANSEKTKDYLRSVLVTTPQMLSVNDVRREITFCNKTGFHILGIIENMSGYICPHCTECTNLFAKGGGQLLAQEYSLPFLGMIPIDNQLNSILDSGIYSNKENNQEKQFFETEAVKLISIMVKQIIEQW</sequence>
<dbReference type="SMART" id="SM00517">
    <property type="entry name" value="PolyA"/>
    <property type="match status" value="1"/>
</dbReference>
<dbReference type="GO" id="GO:0016226">
    <property type="term" value="P:iron-sulfur cluster assembly"/>
    <property type="evidence" value="ECO:0007669"/>
    <property type="project" value="UniProtKB-UniRule"/>
</dbReference>
<dbReference type="InterPro" id="IPR027417">
    <property type="entry name" value="P-loop_NTPase"/>
</dbReference>
<feature type="region of interest" description="Disordered" evidence="15">
    <location>
        <begin position="307"/>
        <end position="341"/>
    </location>
</feature>
<feature type="compositionally biased region" description="Acidic residues" evidence="15">
    <location>
        <begin position="2083"/>
        <end position="2095"/>
    </location>
</feature>
<evidence type="ECO:0000256" key="3">
    <source>
        <dbReference type="ARBA" id="ARBA00022490"/>
    </source>
</evidence>
<feature type="compositionally biased region" description="Low complexity" evidence="15">
    <location>
        <begin position="307"/>
        <end position="333"/>
    </location>
</feature>
<reference evidence="19" key="1">
    <citation type="submission" date="2021-02" db="EMBL/GenBank/DDBJ databases">
        <authorList>
            <person name="Nowell W R."/>
        </authorList>
    </citation>
    <scope>NUCLEOTIDE SEQUENCE</scope>
</reference>
<dbReference type="PANTHER" id="PTHR46276:SF1">
    <property type="entry name" value="E3 UBIQUITIN-PROTEIN LIGASE UBR5"/>
    <property type="match status" value="1"/>
</dbReference>
<evidence type="ECO:0000259" key="17">
    <source>
        <dbReference type="PROSITE" id="PS51157"/>
    </source>
</evidence>
<dbReference type="GO" id="GO:0003723">
    <property type="term" value="F:RNA binding"/>
    <property type="evidence" value="ECO:0007669"/>
    <property type="project" value="InterPro"/>
</dbReference>
<feature type="compositionally biased region" description="Low complexity" evidence="15">
    <location>
        <begin position="1160"/>
        <end position="1176"/>
    </location>
</feature>
<feature type="domain" description="HECT" evidence="16">
    <location>
        <begin position="2949"/>
        <end position="3217"/>
    </location>
</feature>
<feature type="region of interest" description="Disordered" evidence="15">
    <location>
        <begin position="2540"/>
        <end position="2570"/>
    </location>
</feature>
<dbReference type="InterPro" id="IPR024725">
    <property type="entry name" value="UBR5_UBA"/>
</dbReference>
<feature type="region of interest" description="Disordered" evidence="15">
    <location>
        <begin position="1996"/>
        <end position="2040"/>
    </location>
</feature>
<comment type="subcellular location">
    <subcellularLocation>
        <location evidence="1 12">Cytoplasm</location>
    </subcellularLocation>
</comment>
<feature type="compositionally biased region" description="Low complexity" evidence="15">
    <location>
        <begin position="2763"/>
        <end position="2774"/>
    </location>
</feature>
<feature type="region of interest" description="Disordered" evidence="15">
    <location>
        <begin position="2065"/>
        <end position="2162"/>
    </location>
</feature>
<dbReference type="InterPro" id="IPR000808">
    <property type="entry name" value="Mrp-like_CS"/>
</dbReference>
<dbReference type="InterPro" id="IPR047503">
    <property type="entry name" value="UBR-box_UBR5"/>
</dbReference>
<feature type="compositionally biased region" description="Polar residues" evidence="15">
    <location>
        <begin position="373"/>
        <end position="390"/>
    </location>
</feature>
<comment type="subunit">
    <text evidence="12">Heterotetramer of 2 NUBP1 and 2 NUBP2 chains.</text>
</comment>
<dbReference type="GO" id="GO:0090263">
    <property type="term" value="P:positive regulation of canonical Wnt signaling pathway"/>
    <property type="evidence" value="ECO:0007669"/>
    <property type="project" value="TreeGrafter"/>
</dbReference>
<feature type="binding site" evidence="12">
    <location>
        <position position="3419"/>
    </location>
    <ligand>
        <name>[4Fe-4S] cluster</name>
        <dbReference type="ChEBI" id="CHEBI:49883"/>
        <note>ligand shared between dimeric partners</note>
    </ligand>
</feature>
<dbReference type="GO" id="GO:0051539">
    <property type="term" value="F:4 iron, 4 sulfur cluster binding"/>
    <property type="evidence" value="ECO:0007669"/>
    <property type="project" value="UniProtKB-UniRule"/>
</dbReference>
<keyword evidence="8" id="KW-0862">Zinc</keyword>
<feature type="binding site" evidence="12">
    <location>
        <begin position="3236"/>
        <end position="3243"/>
    </location>
    <ligand>
        <name>ATP</name>
        <dbReference type="ChEBI" id="CHEBI:30616"/>
    </ligand>
</feature>
<feature type="binding site" evidence="12">
    <location>
        <position position="3422"/>
    </location>
    <ligand>
        <name>[4Fe-4S] cluster</name>
        <dbReference type="ChEBI" id="CHEBI:49883"/>
        <note>ligand shared between dimeric partners</note>
    </ligand>
</feature>
<evidence type="ECO:0000256" key="14">
    <source>
        <dbReference type="PROSITE-ProRule" id="PRU00508"/>
    </source>
</evidence>
<dbReference type="Pfam" id="PF11547">
    <property type="entry name" value="E3_UbLigase_EDD"/>
    <property type="match status" value="1"/>
</dbReference>
<evidence type="ECO:0000256" key="13">
    <source>
        <dbReference type="PROSITE-ProRule" id="PRU00104"/>
    </source>
</evidence>
<evidence type="ECO:0000256" key="4">
    <source>
        <dbReference type="ARBA" id="ARBA00022723"/>
    </source>
</evidence>
<dbReference type="HAMAP" id="MF_03039">
    <property type="entry name" value="NUBP2"/>
    <property type="match status" value="1"/>
</dbReference>
<dbReference type="Gene3D" id="1.10.8.10">
    <property type="entry name" value="DNA helicase RuvA subunit, C-terminal domain"/>
    <property type="match status" value="1"/>
</dbReference>
<dbReference type="GO" id="GO:0043130">
    <property type="term" value="F:ubiquitin binding"/>
    <property type="evidence" value="ECO:0007669"/>
    <property type="project" value="InterPro"/>
</dbReference>
<feature type="compositionally biased region" description="Polar residues" evidence="15">
    <location>
        <begin position="2540"/>
        <end position="2553"/>
    </location>
</feature>
<dbReference type="Pfam" id="PF00658">
    <property type="entry name" value="MLLE"/>
    <property type="match status" value="1"/>
</dbReference>
<dbReference type="SUPFAM" id="SSF52540">
    <property type="entry name" value="P-loop containing nucleoside triphosphate hydrolases"/>
    <property type="match status" value="1"/>
</dbReference>
<dbReference type="HAMAP" id="MF_02040">
    <property type="entry name" value="Mrp_NBP35"/>
    <property type="match status" value="1"/>
</dbReference>
<dbReference type="CDD" id="cd02037">
    <property type="entry name" value="Mrp_NBP35"/>
    <property type="match status" value="1"/>
</dbReference>
<dbReference type="EMBL" id="CAJOBC010001124">
    <property type="protein sequence ID" value="CAF3657331.1"/>
    <property type="molecule type" value="Genomic_DNA"/>
</dbReference>
<evidence type="ECO:0000256" key="8">
    <source>
        <dbReference type="ARBA" id="ARBA00022833"/>
    </source>
</evidence>
<feature type="region of interest" description="Disordered" evidence="15">
    <location>
        <begin position="2763"/>
        <end position="2782"/>
    </location>
</feature>
<keyword evidence="21" id="KW-1185">Reference proteome</keyword>
<dbReference type="Gene3D" id="3.90.1750.10">
    <property type="entry name" value="Hect, E3 ligase catalytic domains"/>
    <property type="match status" value="1"/>
</dbReference>
<comment type="similarity">
    <text evidence="12">Belongs to the Mrp/NBP35 ATP-binding proteins family. NUBP2/CFD1 subfamily.</text>
</comment>
<keyword evidence="4 12" id="KW-0479">Metal-binding</keyword>
<evidence type="ECO:0000256" key="15">
    <source>
        <dbReference type="SAM" id="MobiDB-lite"/>
    </source>
</evidence>
<gene>
    <name evidence="19" type="ORF">GPM918_LOCUS7047</name>
    <name evidence="20" type="ORF">SRO942_LOCUS7047</name>
</gene>
<feature type="region of interest" description="Disordered" evidence="15">
    <location>
        <begin position="2435"/>
        <end position="2454"/>
    </location>
</feature>
<feature type="region of interest" description="Disordered" evidence="15">
    <location>
        <begin position="2915"/>
        <end position="2940"/>
    </location>
</feature>
<evidence type="ECO:0000256" key="12">
    <source>
        <dbReference type="HAMAP-Rule" id="MF_03039"/>
    </source>
</evidence>
<feature type="compositionally biased region" description="Polar residues" evidence="15">
    <location>
        <begin position="706"/>
        <end position="715"/>
    </location>
</feature>
<dbReference type="InterPro" id="IPR028600">
    <property type="entry name" value="NUBP2/Cfd1_eukaryotes"/>
</dbReference>
<evidence type="ECO:0000256" key="9">
    <source>
        <dbReference type="ARBA" id="ARBA00022840"/>
    </source>
</evidence>
<comment type="caution">
    <text evidence="13">Lacks conserved residue(s) required for the propagation of feature annotation.</text>
</comment>
<dbReference type="SUPFAM" id="SSF63570">
    <property type="entry name" value="PABC (PABP) domain"/>
    <property type="match status" value="1"/>
</dbReference>
<feature type="compositionally biased region" description="Low complexity" evidence="15">
    <location>
        <begin position="2192"/>
        <end position="2218"/>
    </location>
</feature>
<comment type="caution">
    <text evidence="19">The sequence shown here is derived from an EMBL/GenBank/DDBJ whole genome shotgun (WGS) entry which is preliminary data.</text>
</comment>
<dbReference type="GO" id="GO:0008270">
    <property type="term" value="F:zinc ion binding"/>
    <property type="evidence" value="ECO:0007669"/>
    <property type="project" value="UniProtKB-KW"/>
</dbReference>
<feature type="region of interest" description="Disordered" evidence="15">
    <location>
        <begin position="1088"/>
        <end position="1109"/>
    </location>
</feature>
<dbReference type="InterPro" id="IPR002004">
    <property type="entry name" value="PABP_HYD_C"/>
</dbReference>
<comment type="cofactor">
    <cofactor evidence="12">
        <name>[4Fe-4S] cluster</name>
        <dbReference type="ChEBI" id="CHEBI:49883"/>
    </cofactor>
    <text evidence="12">Binds 4 [4Fe-4S] clusters per heterotetramer. Contains two stable clusters in the N-termini of NUBP1 and two labile, bridging clusters between subunits of the NUBP1-NUBP2 heterotetramer.</text>
</comment>
<keyword evidence="9 12" id="KW-0067">ATP-binding</keyword>
<evidence type="ECO:0000313" key="21">
    <source>
        <dbReference type="Proteomes" id="UP000663829"/>
    </source>
</evidence>
<keyword evidence="10 12" id="KW-0408">Iron</keyword>
<keyword evidence="5 12" id="KW-0547">Nucleotide-binding</keyword>
<dbReference type="GO" id="GO:0034450">
    <property type="term" value="F:ubiquitin-ubiquitin ligase activity"/>
    <property type="evidence" value="ECO:0007669"/>
    <property type="project" value="TreeGrafter"/>
</dbReference>
<dbReference type="InterPro" id="IPR035983">
    <property type="entry name" value="Hect_E3_ubiquitin_ligase"/>
</dbReference>
<feature type="region of interest" description="Disordered" evidence="15">
    <location>
        <begin position="2187"/>
        <end position="2218"/>
    </location>
</feature>
<dbReference type="GO" id="GO:0005524">
    <property type="term" value="F:ATP binding"/>
    <property type="evidence" value="ECO:0007669"/>
    <property type="project" value="UniProtKB-KW"/>
</dbReference>
<dbReference type="PROSITE" id="PS50237">
    <property type="entry name" value="HECT"/>
    <property type="match status" value="1"/>
</dbReference>
<feature type="compositionally biased region" description="Low complexity" evidence="15">
    <location>
        <begin position="399"/>
        <end position="424"/>
    </location>
</feature>
<evidence type="ECO:0000256" key="11">
    <source>
        <dbReference type="ARBA" id="ARBA00023014"/>
    </source>
</evidence>
<dbReference type="GO" id="GO:0005737">
    <property type="term" value="C:cytoplasm"/>
    <property type="evidence" value="ECO:0007669"/>
    <property type="project" value="UniProtKB-SubCell"/>
</dbReference>
<feature type="compositionally biased region" description="Low complexity" evidence="15">
    <location>
        <begin position="724"/>
        <end position="739"/>
    </location>
</feature>
<dbReference type="PROSITE" id="PS01215">
    <property type="entry name" value="MRP"/>
    <property type="match status" value="1"/>
</dbReference>
<dbReference type="SUPFAM" id="SSF50985">
    <property type="entry name" value="RCC1/BLIP-II"/>
    <property type="match status" value="1"/>
</dbReference>
<dbReference type="PANTHER" id="PTHR46276">
    <property type="entry name" value="E3 UBIQUITIN-PROTEIN LIGASE UBR5"/>
    <property type="match status" value="1"/>
</dbReference>
<comment type="function">
    <text evidence="12">Component of the cytosolic iron-sulfur (Fe/S) protein assembly (CIA) machinery. Required for maturation of extramitochondrial Fe-S proteins. The NUBP1-NUBP2 heterotetramer forms a Fe-S scaffold complex, mediating the de novo assembly of an Fe-S cluster and its transfer to target apoproteins.</text>
</comment>
<dbReference type="Proteomes" id="UP000663829">
    <property type="component" value="Unassembled WGS sequence"/>
</dbReference>
<feature type="compositionally biased region" description="Low complexity" evidence="15">
    <location>
        <begin position="1196"/>
        <end position="1212"/>
    </location>
</feature>
<feature type="compositionally biased region" description="Low complexity" evidence="15">
    <location>
        <begin position="2806"/>
        <end position="2837"/>
    </location>
</feature>
<dbReference type="Proteomes" id="UP000681722">
    <property type="component" value="Unassembled WGS sequence"/>
</dbReference>
<dbReference type="FunFam" id="1.10.8.10:FF:000009">
    <property type="entry name" value="Putative E3 ubiquitin-protein ligase UBR5"/>
    <property type="match status" value="1"/>
</dbReference>
<protein>
    <recommendedName>
        <fullName evidence="12">Cytosolic Fe-S cluster assembly factor NUBP2 homolog</fullName>
    </recommendedName>
</protein>
<accession>A0A813X3H6</accession>
<keyword evidence="3 12" id="KW-0963">Cytoplasm</keyword>
<evidence type="ECO:0000256" key="10">
    <source>
        <dbReference type="ARBA" id="ARBA00023004"/>
    </source>
</evidence>
<dbReference type="PROSITE" id="PS51157">
    <property type="entry name" value="ZF_UBR"/>
    <property type="match status" value="1"/>
</dbReference>
<keyword evidence="11 12" id="KW-0411">Iron-sulfur</keyword>
<feature type="region of interest" description="Disordered" evidence="15">
    <location>
        <begin position="1963"/>
        <end position="1983"/>
    </location>
</feature>
<organism evidence="19 21">
    <name type="scientific">Didymodactylos carnosus</name>
    <dbReference type="NCBI Taxonomy" id="1234261"/>
    <lineage>
        <taxon>Eukaryota</taxon>
        <taxon>Metazoa</taxon>
        <taxon>Spiralia</taxon>
        <taxon>Gnathifera</taxon>
        <taxon>Rotifera</taxon>
        <taxon>Eurotatoria</taxon>
        <taxon>Bdelloidea</taxon>
        <taxon>Philodinida</taxon>
        <taxon>Philodinidae</taxon>
        <taxon>Didymodactylos</taxon>
    </lineage>
</organism>
<dbReference type="Pfam" id="PF10609">
    <property type="entry name" value="ParA"/>
    <property type="match status" value="1"/>
</dbReference>
<evidence type="ECO:0000256" key="2">
    <source>
        <dbReference type="ARBA" id="ARBA00022485"/>
    </source>
</evidence>
<keyword evidence="6" id="KW-0863">Zinc-finger</keyword>
<dbReference type="OrthoDB" id="298098at2759"/>
<dbReference type="SMART" id="SM00396">
    <property type="entry name" value="ZnF_UBR1"/>
    <property type="match status" value="1"/>
</dbReference>
<feature type="zinc finger region" description="UBR-type" evidence="14">
    <location>
        <begin position="1453"/>
        <end position="1521"/>
    </location>
</feature>
<dbReference type="GO" id="GO:0005634">
    <property type="term" value="C:nucleus"/>
    <property type="evidence" value="ECO:0007669"/>
    <property type="project" value="TreeGrafter"/>
</dbReference>
<evidence type="ECO:0000256" key="1">
    <source>
        <dbReference type="ARBA" id="ARBA00004496"/>
    </source>
</evidence>
<dbReference type="CDD" id="cd19675">
    <property type="entry name" value="UBR-box_UBR5"/>
    <property type="match status" value="1"/>
</dbReference>
<feature type="region of interest" description="Disordered" evidence="15">
    <location>
        <begin position="2806"/>
        <end position="2841"/>
    </location>
</feature>
<dbReference type="InterPro" id="IPR000569">
    <property type="entry name" value="HECT_dom"/>
</dbReference>
<dbReference type="GO" id="GO:0140663">
    <property type="term" value="F:ATP-dependent FeS chaperone activity"/>
    <property type="evidence" value="ECO:0007669"/>
    <property type="project" value="InterPro"/>
</dbReference>
<keyword evidence="7 13" id="KW-0833">Ubl conjugation pathway</keyword>
<dbReference type="SUPFAM" id="SSF56204">
    <property type="entry name" value="Hect, E3 ligase catalytic domain"/>
    <property type="match status" value="1"/>
</dbReference>
<feature type="domain" description="UBR-type" evidence="17">
    <location>
        <begin position="1453"/>
        <end position="1521"/>
    </location>
</feature>
<feature type="compositionally biased region" description="Polar residues" evidence="15">
    <location>
        <begin position="1177"/>
        <end position="1186"/>
    </location>
</feature>
<feature type="domain" description="PABC" evidence="18">
    <location>
        <begin position="2829"/>
        <end position="2909"/>
    </location>
</feature>
<dbReference type="Gene3D" id="3.40.50.300">
    <property type="entry name" value="P-loop containing nucleotide triphosphate hydrolases"/>
    <property type="match status" value="1"/>
</dbReference>
<dbReference type="SMART" id="SM00119">
    <property type="entry name" value="HECTc"/>
    <property type="match status" value="1"/>
</dbReference>
<feature type="region of interest" description="Disordered" evidence="15">
    <location>
        <begin position="84"/>
        <end position="108"/>
    </location>
</feature>
<evidence type="ECO:0000259" key="16">
    <source>
        <dbReference type="PROSITE" id="PS50237"/>
    </source>
</evidence>
<evidence type="ECO:0000256" key="7">
    <source>
        <dbReference type="ARBA" id="ARBA00022786"/>
    </source>
</evidence>
<dbReference type="InterPro" id="IPR033756">
    <property type="entry name" value="YlxH/NBP35"/>
</dbReference>
<keyword evidence="2 12" id="KW-0004">4Fe-4S</keyword>
<evidence type="ECO:0000259" key="18">
    <source>
        <dbReference type="PROSITE" id="PS51309"/>
    </source>
</evidence>
<feature type="compositionally biased region" description="Low complexity" evidence="15">
    <location>
        <begin position="2916"/>
        <end position="2940"/>
    </location>
</feature>
<dbReference type="InterPro" id="IPR009091">
    <property type="entry name" value="RCC1/BLIP-II"/>
</dbReference>
<feature type="compositionally biased region" description="Polar residues" evidence="15">
    <location>
        <begin position="2121"/>
        <end position="2136"/>
    </location>
</feature>
<dbReference type="GO" id="GO:0000209">
    <property type="term" value="P:protein polyubiquitination"/>
    <property type="evidence" value="ECO:0007669"/>
    <property type="project" value="TreeGrafter"/>
</dbReference>
<dbReference type="InterPro" id="IPR019591">
    <property type="entry name" value="Mrp/NBP35_ATP-bd"/>
</dbReference>
<evidence type="ECO:0000256" key="5">
    <source>
        <dbReference type="ARBA" id="ARBA00022741"/>
    </source>
</evidence>
<dbReference type="Gene3D" id="3.30.2160.10">
    <property type="entry name" value="Hect, E3 ligase catalytic domain"/>
    <property type="match status" value="1"/>
</dbReference>
<dbReference type="InterPro" id="IPR003126">
    <property type="entry name" value="Znf_UBR"/>
</dbReference>
<evidence type="ECO:0000313" key="19">
    <source>
        <dbReference type="EMBL" id="CAF0869989.1"/>
    </source>
</evidence>
<dbReference type="PROSITE" id="PS51309">
    <property type="entry name" value="PABC"/>
    <property type="match status" value="1"/>
</dbReference>
<feature type="compositionally biased region" description="Low complexity" evidence="15">
    <location>
        <begin position="2137"/>
        <end position="2162"/>
    </location>
</feature>
<dbReference type="Gene3D" id="1.10.1900.10">
    <property type="entry name" value="c-terminal domain of poly(a) binding protein"/>
    <property type="match status" value="1"/>
</dbReference>
<dbReference type="EMBL" id="CAJNOQ010001124">
    <property type="protein sequence ID" value="CAF0869989.1"/>
    <property type="molecule type" value="Genomic_DNA"/>
</dbReference>
<name>A0A813X3H6_9BILA</name>
<evidence type="ECO:0000256" key="6">
    <source>
        <dbReference type="ARBA" id="ARBA00022771"/>
    </source>
</evidence>
<feature type="region of interest" description="Disordered" evidence="15">
    <location>
        <begin position="690"/>
        <end position="739"/>
    </location>
</feature>
<proteinExistence type="inferred from homology"/>
<feature type="region of interest" description="Disordered" evidence="15">
    <location>
        <begin position="373"/>
        <end position="424"/>
    </location>
</feature>
<dbReference type="CDD" id="cd14423">
    <property type="entry name" value="CUE_UBR5"/>
    <property type="match status" value="1"/>
</dbReference>
<evidence type="ECO:0000313" key="20">
    <source>
        <dbReference type="EMBL" id="CAF3657331.1"/>
    </source>
</evidence>
<dbReference type="InterPro" id="IPR036053">
    <property type="entry name" value="PABP-dom"/>
</dbReference>